<dbReference type="EMBL" id="JACSQY010000005">
    <property type="protein sequence ID" value="MBD7908274.1"/>
    <property type="molecule type" value="Genomic_DNA"/>
</dbReference>
<sequence length="171" mass="18589">MKTTDKSSIVNAMNELFTNVSNGKQAVGTAITDVDYSVLVPTNPTFQQLAAAIGQISTGKKWAMGTANKISPGLEFIVNTNGSKLTAEYINVSGLEFSPKTIYYVDQSNYNLGAVSVEEGWPFYNPTNGFYGVNTTSRQYRVTGNCYISENGFQVPIGGGTSVVWHWIAFE</sequence>
<dbReference type="Proteomes" id="UP000659496">
    <property type="component" value="Unassembled WGS sequence"/>
</dbReference>
<organism evidence="1 2">
    <name type="scientific">Sporosarcina gallistercoris</name>
    <dbReference type="NCBI Taxonomy" id="2762245"/>
    <lineage>
        <taxon>Bacteria</taxon>
        <taxon>Bacillati</taxon>
        <taxon>Bacillota</taxon>
        <taxon>Bacilli</taxon>
        <taxon>Bacillales</taxon>
        <taxon>Caryophanaceae</taxon>
        <taxon>Sporosarcina</taxon>
    </lineage>
</organism>
<gene>
    <name evidence="1" type="ORF">H9659_08025</name>
</gene>
<reference evidence="1 2" key="1">
    <citation type="submission" date="2020-08" db="EMBL/GenBank/DDBJ databases">
        <title>A Genomic Blueprint of the Chicken Gut Microbiome.</title>
        <authorList>
            <person name="Gilroy R."/>
            <person name="Ravi A."/>
            <person name="Getino M."/>
            <person name="Pursley I."/>
            <person name="Horton D.L."/>
            <person name="Alikhan N.-F."/>
            <person name="Baker D."/>
            <person name="Gharbi K."/>
            <person name="Hall N."/>
            <person name="Watson M."/>
            <person name="Adriaenssens E.M."/>
            <person name="Foster-Nyarko E."/>
            <person name="Jarju S."/>
            <person name="Secka A."/>
            <person name="Antonio M."/>
            <person name="Oren A."/>
            <person name="Chaudhuri R."/>
            <person name="La Ragione R.M."/>
            <person name="Hildebrand F."/>
            <person name="Pallen M.J."/>
        </authorList>
    </citation>
    <scope>NUCLEOTIDE SEQUENCE [LARGE SCALE GENOMIC DNA]</scope>
    <source>
        <strain evidence="1 2">Sa3CUA8</strain>
    </source>
</reference>
<dbReference type="RefSeq" id="WP_191689426.1">
    <property type="nucleotide sequence ID" value="NZ_JACSQY010000005.1"/>
</dbReference>
<evidence type="ECO:0000313" key="2">
    <source>
        <dbReference type="Proteomes" id="UP000659496"/>
    </source>
</evidence>
<proteinExistence type="predicted"/>
<evidence type="ECO:0000313" key="1">
    <source>
        <dbReference type="EMBL" id="MBD7908274.1"/>
    </source>
</evidence>
<name>A0ABR8PJL5_9BACL</name>
<comment type="caution">
    <text evidence="1">The sequence shown here is derived from an EMBL/GenBank/DDBJ whole genome shotgun (WGS) entry which is preliminary data.</text>
</comment>
<keyword evidence="2" id="KW-1185">Reference proteome</keyword>
<protein>
    <submittedName>
        <fullName evidence="1">Uncharacterized protein</fullName>
    </submittedName>
</protein>
<accession>A0ABR8PJL5</accession>